<evidence type="ECO:0000313" key="1">
    <source>
        <dbReference type="EMBL" id="GBP39130.1"/>
    </source>
</evidence>
<keyword evidence="2" id="KW-1185">Reference proteome</keyword>
<organism evidence="1 2">
    <name type="scientific">Eumeta variegata</name>
    <name type="common">Bagworm moth</name>
    <name type="synonym">Eumeta japonica</name>
    <dbReference type="NCBI Taxonomy" id="151549"/>
    <lineage>
        <taxon>Eukaryota</taxon>
        <taxon>Metazoa</taxon>
        <taxon>Ecdysozoa</taxon>
        <taxon>Arthropoda</taxon>
        <taxon>Hexapoda</taxon>
        <taxon>Insecta</taxon>
        <taxon>Pterygota</taxon>
        <taxon>Neoptera</taxon>
        <taxon>Endopterygota</taxon>
        <taxon>Lepidoptera</taxon>
        <taxon>Glossata</taxon>
        <taxon>Ditrysia</taxon>
        <taxon>Tineoidea</taxon>
        <taxon>Psychidae</taxon>
        <taxon>Oiketicinae</taxon>
        <taxon>Eumeta</taxon>
    </lineage>
</organism>
<dbReference type="EMBL" id="BGZK01000360">
    <property type="protein sequence ID" value="GBP39130.1"/>
    <property type="molecule type" value="Genomic_DNA"/>
</dbReference>
<dbReference type="AlphaFoldDB" id="A0A4C1VKU6"/>
<comment type="caution">
    <text evidence="1">The sequence shown here is derived from an EMBL/GenBank/DDBJ whole genome shotgun (WGS) entry which is preliminary data.</text>
</comment>
<proteinExistence type="predicted"/>
<accession>A0A4C1VKU6</accession>
<reference evidence="1 2" key="1">
    <citation type="journal article" date="2019" name="Commun. Biol.">
        <title>The bagworm genome reveals a unique fibroin gene that provides high tensile strength.</title>
        <authorList>
            <person name="Kono N."/>
            <person name="Nakamura H."/>
            <person name="Ohtoshi R."/>
            <person name="Tomita M."/>
            <person name="Numata K."/>
            <person name="Arakawa K."/>
        </authorList>
    </citation>
    <scope>NUCLEOTIDE SEQUENCE [LARGE SCALE GENOMIC DNA]</scope>
</reference>
<protein>
    <submittedName>
        <fullName evidence="1">Uncharacterized protein</fullName>
    </submittedName>
</protein>
<dbReference type="Proteomes" id="UP000299102">
    <property type="component" value="Unassembled WGS sequence"/>
</dbReference>
<gene>
    <name evidence="1" type="ORF">EVAR_27090_1</name>
</gene>
<evidence type="ECO:0000313" key="2">
    <source>
        <dbReference type="Proteomes" id="UP000299102"/>
    </source>
</evidence>
<sequence>MIYTGAPACAKAALNSVDKLASSPCMRITVVMYGTERATASSETVSMRNIEVQLHLVTIAALGNFDRAILSIIVEALARLPAVGCRGRARIFKSVLAS</sequence>
<name>A0A4C1VKU6_EUMVA</name>